<name>A0ACA9R7H2_9GLOM</name>
<comment type="caution">
    <text evidence="1">The sequence shown here is derived from an EMBL/GenBank/DDBJ whole genome shotgun (WGS) entry which is preliminary data.</text>
</comment>
<evidence type="ECO:0000313" key="1">
    <source>
        <dbReference type="EMBL" id="CAG8779830.1"/>
    </source>
</evidence>
<reference evidence="1" key="1">
    <citation type="submission" date="2021-06" db="EMBL/GenBank/DDBJ databases">
        <authorList>
            <person name="Kallberg Y."/>
            <person name="Tangrot J."/>
            <person name="Rosling A."/>
        </authorList>
    </citation>
    <scope>NUCLEOTIDE SEQUENCE</scope>
    <source>
        <strain evidence="1">MA461A</strain>
    </source>
</reference>
<dbReference type="Proteomes" id="UP000789920">
    <property type="component" value="Unassembled WGS sequence"/>
</dbReference>
<gene>
    <name evidence="1" type="ORF">RPERSI_LOCUS17410</name>
</gene>
<feature type="non-terminal residue" evidence="1">
    <location>
        <position position="354"/>
    </location>
</feature>
<evidence type="ECO:0000313" key="2">
    <source>
        <dbReference type="Proteomes" id="UP000789920"/>
    </source>
</evidence>
<dbReference type="EMBL" id="CAJVQC010044591">
    <property type="protein sequence ID" value="CAG8779830.1"/>
    <property type="molecule type" value="Genomic_DNA"/>
</dbReference>
<organism evidence="1 2">
    <name type="scientific">Racocetra persica</name>
    <dbReference type="NCBI Taxonomy" id="160502"/>
    <lineage>
        <taxon>Eukaryota</taxon>
        <taxon>Fungi</taxon>
        <taxon>Fungi incertae sedis</taxon>
        <taxon>Mucoromycota</taxon>
        <taxon>Glomeromycotina</taxon>
        <taxon>Glomeromycetes</taxon>
        <taxon>Diversisporales</taxon>
        <taxon>Gigasporaceae</taxon>
        <taxon>Racocetra</taxon>
    </lineage>
</organism>
<proteinExistence type="predicted"/>
<feature type="non-terminal residue" evidence="1">
    <location>
        <position position="1"/>
    </location>
</feature>
<protein>
    <submittedName>
        <fullName evidence="1">2172_t:CDS:1</fullName>
    </submittedName>
</protein>
<sequence>EEFDTAMKHLNFSMAIDFETQRKLDYDDLKLSLNEMKEVDFEIQRKLDYDDLKFSLNEMKEILKISEVISEVNIMKSQDTSVFKQIDPKYLTPCSMGPDERNSSYLCKRMYKFEEVGCKGFNIKDDQKKKQKLQRHLAILERLSECRYILKFYGLSHIEGKDVQVFQWAELGSLRDVYTANDIGWVTKVSIARDICRGLAFLQSVDILHQDIRGENIMDPKIKEIQQTFEYIMKTTWNDEPYHRMGVGKLYVHLESLAEKYVKPGDLPRIYNNNEIDFDGSKFYDDGGDMDFIKKQMSELNFNICDVEIKEPTPLSEGLKIHQSINKDRELAIRKLKLATSLGNPNAKALLKKE</sequence>
<keyword evidence="2" id="KW-1185">Reference proteome</keyword>
<accession>A0ACA9R7H2</accession>